<comment type="caution">
    <text evidence="1">The sequence shown here is derived from an EMBL/GenBank/DDBJ whole genome shotgun (WGS) entry which is preliminary data.</text>
</comment>
<reference evidence="3" key="1">
    <citation type="submission" date="2018-01" db="EMBL/GenBank/DDBJ databases">
        <authorList>
            <person name="Gaut B.S."/>
            <person name="Morton B.R."/>
            <person name="Clegg M.T."/>
            <person name="Duvall M.R."/>
        </authorList>
    </citation>
    <scope>NUCLEOTIDE SEQUENCE [LARGE SCALE GENOMIC DNA]</scope>
</reference>
<accession>A0A375GQ27</accession>
<evidence type="ECO:0000313" key="1">
    <source>
        <dbReference type="EMBL" id="SPC07709.1"/>
    </source>
</evidence>
<evidence type="ECO:0000313" key="2">
    <source>
        <dbReference type="EMBL" id="SPC24460.1"/>
    </source>
</evidence>
<dbReference type="EMBL" id="OGUS01000143">
    <property type="protein sequence ID" value="SPC24460.1"/>
    <property type="molecule type" value="Genomic_DNA"/>
</dbReference>
<dbReference type="Proteomes" id="UP000256862">
    <property type="component" value="Plasmid CO2235_mp"/>
</dbReference>
<sequence>MQFMDVCALEQARVLVGVPT</sequence>
<evidence type="ECO:0000313" key="3">
    <source>
        <dbReference type="Proteomes" id="UP000256862"/>
    </source>
</evidence>
<dbReference type="EMBL" id="OGUS01000084">
    <property type="protein sequence ID" value="SPC07709.1"/>
    <property type="molecule type" value="Genomic_DNA"/>
</dbReference>
<protein>
    <submittedName>
        <fullName evidence="1">Uncharacterized protein</fullName>
    </submittedName>
</protein>
<gene>
    <name evidence="2" type="ORF">CO2235_MP80340</name>
    <name evidence="1" type="ORF">CO2235_U770151</name>
</gene>
<name>A0A375GQ27_9BURK</name>
<dbReference type="AlphaFoldDB" id="A0A375GQ27"/>
<geneLocation type="plasmid" evidence="3">
    <name>co2235_mp</name>
</geneLocation>
<reference evidence="1 3" key="2">
    <citation type="submission" date="2018-01" db="EMBL/GenBank/DDBJ databases">
        <authorList>
            <person name="Clerissi C."/>
        </authorList>
    </citation>
    <scope>NUCLEOTIDE SEQUENCE</scope>
    <source>
        <strain evidence="1">Cupriavidus oxalaticus LMG 2235</strain>
        <plasmid evidence="3">co2235_mp</plasmid>
    </source>
</reference>
<organism evidence="1 3">
    <name type="scientific">Cupriavidus oxalaticus</name>
    <dbReference type="NCBI Taxonomy" id="96344"/>
    <lineage>
        <taxon>Bacteria</taxon>
        <taxon>Pseudomonadati</taxon>
        <taxon>Pseudomonadota</taxon>
        <taxon>Betaproteobacteria</taxon>
        <taxon>Burkholderiales</taxon>
        <taxon>Burkholderiaceae</taxon>
        <taxon>Cupriavidus</taxon>
    </lineage>
</organism>
<proteinExistence type="predicted"/>